<dbReference type="GO" id="GO:0003676">
    <property type="term" value="F:nucleic acid binding"/>
    <property type="evidence" value="ECO:0007669"/>
    <property type="project" value="InterPro"/>
</dbReference>
<dbReference type="InterPro" id="IPR036397">
    <property type="entry name" value="RNaseH_sf"/>
</dbReference>
<reference evidence="2" key="1">
    <citation type="submission" date="2023-03" db="EMBL/GenBank/DDBJ databases">
        <title>Chromosome-scale reference genome and RAD-based genetic map of yellow starthistle (Centaurea solstitialis) reveal putative structural variation and QTLs associated with invader traits.</title>
        <authorList>
            <person name="Reatini B."/>
            <person name="Cang F.A."/>
            <person name="Jiang Q."/>
            <person name="Mckibben M.T.W."/>
            <person name="Barker M.S."/>
            <person name="Rieseberg L.H."/>
            <person name="Dlugosch K.M."/>
        </authorList>
    </citation>
    <scope>NUCLEOTIDE SEQUENCE</scope>
    <source>
        <strain evidence="2">CAN-66</strain>
        <tissue evidence="2">Leaf</tissue>
    </source>
</reference>
<dbReference type="PANTHER" id="PTHR48475:SF2">
    <property type="entry name" value="RIBONUCLEASE H"/>
    <property type="match status" value="1"/>
</dbReference>
<evidence type="ECO:0000259" key="1">
    <source>
        <dbReference type="PROSITE" id="PS50879"/>
    </source>
</evidence>
<evidence type="ECO:0000313" key="3">
    <source>
        <dbReference type="Proteomes" id="UP001172457"/>
    </source>
</evidence>
<dbReference type="CDD" id="cd09279">
    <property type="entry name" value="RNase_HI_like"/>
    <property type="match status" value="1"/>
</dbReference>
<dbReference type="PANTHER" id="PTHR48475">
    <property type="entry name" value="RIBONUCLEASE H"/>
    <property type="match status" value="1"/>
</dbReference>
<dbReference type="Pfam" id="PF13456">
    <property type="entry name" value="RVT_3"/>
    <property type="match status" value="1"/>
</dbReference>
<accession>A0AA38SXZ0</accession>
<dbReference type="EMBL" id="JARYMX010000005">
    <property type="protein sequence ID" value="KAJ9546888.1"/>
    <property type="molecule type" value="Genomic_DNA"/>
</dbReference>
<dbReference type="Proteomes" id="UP001172457">
    <property type="component" value="Chromosome 5"/>
</dbReference>
<keyword evidence="3" id="KW-1185">Reference proteome</keyword>
<gene>
    <name evidence="2" type="ORF">OSB04_019431</name>
</gene>
<name>A0AA38SXZ0_9ASTR</name>
<dbReference type="GO" id="GO:0004523">
    <property type="term" value="F:RNA-DNA hybrid ribonuclease activity"/>
    <property type="evidence" value="ECO:0007669"/>
    <property type="project" value="InterPro"/>
</dbReference>
<dbReference type="InterPro" id="IPR012337">
    <property type="entry name" value="RNaseH-like_sf"/>
</dbReference>
<dbReference type="InterPro" id="IPR002156">
    <property type="entry name" value="RNaseH_domain"/>
</dbReference>
<dbReference type="Gene3D" id="3.30.420.10">
    <property type="entry name" value="Ribonuclease H-like superfamily/Ribonuclease H"/>
    <property type="match status" value="1"/>
</dbReference>
<protein>
    <recommendedName>
        <fullName evidence="1">RNase H type-1 domain-containing protein</fullName>
    </recommendedName>
</protein>
<organism evidence="2 3">
    <name type="scientific">Centaurea solstitialis</name>
    <name type="common">yellow star-thistle</name>
    <dbReference type="NCBI Taxonomy" id="347529"/>
    <lineage>
        <taxon>Eukaryota</taxon>
        <taxon>Viridiplantae</taxon>
        <taxon>Streptophyta</taxon>
        <taxon>Embryophyta</taxon>
        <taxon>Tracheophyta</taxon>
        <taxon>Spermatophyta</taxon>
        <taxon>Magnoliopsida</taxon>
        <taxon>eudicotyledons</taxon>
        <taxon>Gunneridae</taxon>
        <taxon>Pentapetalae</taxon>
        <taxon>asterids</taxon>
        <taxon>campanulids</taxon>
        <taxon>Asterales</taxon>
        <taxon>Asteraceae</taxon>
        <taxon>Carduoideae</taxon>
        <taxon>Cardueae</taxon>
        <taxon>Centaureinae</taxon>
        <taxon>Centaurea</taxon>
    </lineage>
</organism>
<sequence length="186" mass="21213">MVTNDIKTDRYKQDSRSSYNLDINSQPVPLDSVVLKSSQGGNIVYSIRCEFKATNNEAEYEALIAGLDIAHKLGAKHLDVRSDSLLVVNQINGDFQAKDSKMISYLKIVKERIVRFDHFSIEQIPRDQNTQADALANLGSAFHDPSMENIPILHLTTPTIETKEEVQMDEEVYNWSIDIWNYLKHD</sequence>
<feature type="domain" description="RNase H type-1" evidence="1">
    <location>
        <begin position="1"/>
        <end position="141"/>
    </location>
</feature>
<dbReference type="SUPFAM" id="SSF53098">
    <property type="entry name" value="Ribonuclease H-like"/>
    <property type="match status" value="1"/>
</dbReference>
<proteinExistence type="predicted"/>
<dbReference type="AlphaFoldDB" id="A0AA38SXZ0"/>
<evidence type="ECO:0000313" key="2">
    <source>
        <dbReference type="EMBL" id="KAJ9546888.1"/>
    </source>
</evidence>
<comment type="caution">
    <text evidence="2">The sequence shown here is derived from an EMBL/GenBank/DDBJ whole genome shotgun (WGS) entry which is preliminary data.</text>
</comment>
<dbReference type="PROSITE" id="PS50879">
    <property type="entry name" value="RNASE_H_1"/>
    <property type="match status" value="1"/>
</dbReference>